<evidence type="ECO:0008006" key="3">
    <source>
        <dbReference type="Google" id="ProtNLM"/>
    </source>
</evidence>
<dbReference type="InterPro" id="IPR021655">
    <property type="entry name" value="Put_metal-bd"/>
</dbReference>
<protein>
    <recommendedName>
        <fullName evidence="3">Lipoprotein</fullName>
    </recommendedName>
</protein>
<keyword evidence="2" id="KW-1185">Reference proteome</keyword>
<dbReference type="OrthoDB" id="5483347at2"/>
<dbReference type="SUPFAM" id="SSF110296">
    <property type="entry name" value="Oligoxyloglucan reducing end-specific cellobiohydrolase"/>
    <property type="match status" value="1"/>
</dbReference>
<name>A0A540WTA1_9BACT</name>
<comment type="caution">
    <text evidence="1">The sequence shown here is derived from an EMBL/GenBank/DDBJ whole genome shotgun (WGS) entry which is preliminary data.</text>
</comment>
<organism evidence="1 2">
    <name type="scientific">Myxococcus llanfairpwllgwyngyllgogerychwyrndrobwllllantysiliogogogochensis</name>
    <dbReference type="NCBI Taxonomy" id="2590453"/>
    <lineage>
        <taxon>Bacteria</taxon>
        <taxon>Pseudomonadati</taxon>
        <taxon>Myxococcota</taxon>
        <taxon>Myxococcia</taxon>
        <taxon>Myxococcales</taxon>
        <taxon>Cystobacterineae</taxon>
        <taxon>Myxococcaceae</taxon>
        <taxon>Myxococcus</taxon>
    </lineage>
</organism>
<reference evidence="1 2" key="1">
    <citation type="submission" date="2019-06" db="EMBL/GenBank/DDBJ databases">
        <authorList>
            <person name="Livingstone P."/>
            <person name="Whitworth D."/>
        </authorList>
    </citation>
    <scope>NUCLEOTIDE SEQUENCE [LARGE SCALE GENOMIC DNA]</scope>
    <source>
        <strain evidence="1 2">AM401</strain>
    </source>
</reference>
<gene>
    <name evidence="1" type="ORF">FJV41_30650</name>
</gene>
<proteinExistence type="predicted"/>
<dbReference type="Pfam" id="PF11617">
    <property type="entry name" value="Cu-binding_MopE"/>
    <property type="match status" value="3"/>
</dbReference>
<dbReference type="EMBL" id="VIFM01000153">
    <property type="protein sequence ID" value="TQF12147.1"/>
    <property type="molecule type" value="Genomic_DNA"/>
</dbReference>
<sequence length="653" mass="68298">MRLFQVGVLLLTLALSGCKTETPASAPALRVFITYATFRPKCLTLTVVDVHDASHTASGAVPVDEERLSDTRLGVIQDHPGWSRDLRVTAVAHEGSCAGPVIASQSAEARFPTRDVTDLGLDLRAEDLDGDGAFAAKPPYPGTDCDDTDPAIHPGATELCDGIDNNCVAGENDAPRETPFWPDADADGYGDDGGPRVLACITPTGFTTRGGDCDDTAGDIHPGQAEFRCDGRDDNCDGVADSDGFSVGMACTTPLGCSGVLACAGPSASACASSEQPVAYFADDDGDGEAGQSVGPGCMPPEPGATREDTDCDEGSALARQGLTEQCDRLDNDCNGQTDDGVTGCASTAWDAREELGDASARFDAVAVYSRRHGWLAGVASRVLHVEDDAVTPVTNCEGEWKSAWAASNGRVFLGSRAGRFATLRPGEEAEPCESFSSGHAGAINGLVGFESPTDNIVTLYAVTSQGRVLRWRYDDGGATQEQPTVLTEVASNLRAIHGLDETTLLAVGAETVDGQPRPVAFRAPTSGTTWTKEELGVSDATGFLNDVRVLTPRLAYVAGDGALLLERSRDTWTRLPTLTVTGGATPDLRALMAFGRTALYAVSSEVNDVHFFNGSTWSTATQSPATLNALGGSGPGDVWATGHRGTLLRWTP</sequence>
<evidence type="ECO:0000313" key="1">
    <source>
        <dbReference type="EMBL" id="TQF12147.1"/>
    </source>
</evidence>
<dbReference type="PROSITE" id="PS51257">
    <property type="entry name" value="PROKAR_LIPOPROTEIN"/>
    <property type="match status" value="1"/>
</dbReference>
<accession>A0A540WTA1</accession>
<dbReference type="Proteomes" id="UP000315369">
    <property type="component" value="Unassembled WGS sequence"/>
</dbReference>
<evidence type="ECO:0000313" key="2">
    <source>
        <dbReference type="Proteomes" id="UP000315369"/>
    </source>
</evidence>
<dbReference type="AlphaFoldDB" id="A0A540WTA1"/>